<protein>
    <submittedName>
        <fullName evidence="1">Uncharacterized protein</fullName>
    </submittedName>
</protein>
<keyword evidence="2" id="KW-1185">Reference proteome</keyword>
<evidence type="ECO:0000313" key="2">
    <source>
        <dbReference type="Proteomes" id="UP000324222"/>
    </source>
</evidence>
<dbReference type="EMBL" id="VSRR010011806">
    <property type="protein sequence ID" value="MPC53682.1"/>
    <property type="molecule type" value="Genomic_DNA"/>
</dbReference>
<evidence type="ECO:0000313" key="1">
    <source>
        <dbReference type="EMBL" id="MPC53682.1"/>
    </source>
</evidence>
<organism evidence="1 2">
    <name type="scientific">Portunus trituberculatus</name>
    <name type="common">Swimming crab</name>
    <name type="synonym">Neptunus trituberculatus</name>
    <dbReference type="NCBI Taxonomy" id="210409"/>
    <lineage>
        <taxon>Eukaryota</taxon>
        <taxon>Metazoa</taxon>
        <taxon>Ecdysozoa</taxon>
        <taxon>Arthropoda</taxon>
        <taxon>Crustacea</taxon>
        <taxon>Multicrustacea</taxon>
        <taxon>Malacostraca</taxon>
        <taxon>Eumalacostraca</taxon>
        <taxon>Eucarida</taxon>
        <taxon>Decapoda</taxon>
        <taxon>Pleocyemata</taxon>
        <taxon>Brachyura</taxon>
        <taxon>Eubrachyura</taxon>
        <taxon>Portunoidea</taxon>
        <taxon>Portunidae</taxon>
        <taxon>Portuninae</taxon>
        <taxon>Portunus</taxon>
    </lineage>
</organism>
<accession>A0A5B7G407</accession>
<name>A0A5B7G407_PORTR</name>
<dbReference type="AlphaFoldDB" id="A0A5B7G407"/>
<comment type="caution">
    <text evidence="1">The sequence shown here is derived from an EMBL/GenBank/DDBJ whole genome shotgun (WGS) entry which is preliminary data.</text>
</comment>
<reference evidence="1 2" key="1">
    <citation type="submission" date="2019-05" db="EMBL/GenBank/DDBJ databases">
        <title>Another draft genome of Portunus trituberculatus and its Hox gene families provides insights of decapod evolution.</title>
        <authorList>
            <person name="Jeong J.-H."/>
            <person name="Song I."/>
            <person name="Kim S."/>
            <person name="Choi T."/>
            <person name="Kim D."/>
            <person name="Ryu S."/>
            <person name="Kim W."/>
        </authorList>
    </citation>
    <scope>NUCLEOTIDE SEQUENCE [LARGE SCALE GENOMIC DNA]</scope>
    <source>
        <tissue evidence="1">Muscle</tissue>
    </source>
</reference>
<proteinExistence type="predicted"/>
<dbReference type="Proteomes" id="UP000324222">
    <property type="component" value="Unassembled WGS sequence"/>
</dbReference>
<gene>
    <name evidence="1" type="ORF">E2C01_047581</name>
</gene>
<sequence length="357" mass="37864">MSCGTAAVGACSRASHRQTGRACGGADRCGYRCASLPASVSGSGSFSSARLPADTLGGSVGGLQKPGAEVAAASRGRDWVRGATSGHARWVGVSLGGHTCNRDHPRPARCDQDPCSLFPTPPHPSISYRTHSPPSLPHRRLPAALPPFAAGQHLLNEAKWEETKAFGVRRRLEQADRAITGTRTTPGLACPAPPFSFTNRAIDHRALEFSGESTSRSPSSPILAISSLRFPNLMFPHAPSLTLPLHSSLPSTHVQSPRHRLSVNAASLTPASLTPASLTLINLGQGDKRPWLISVSASVLQSETSSCGLRQQEHSPGGALLTCNSWPQETQECDHPVIRDLERDDEGDGEAIKRRSN</sequence>